<reference evidence="2" key="1">
    <citation type="submission" date="2015-04" db="UniProtKB">
        <authorList>
            <consortium name="EnsemblPlants"/>
        </authorList>
    </citation>
    <scope>IDENTIFICATION</scope>
    <source>
        <strain evidence="2">SL10</strain>
    </source>
</reference>
<dbReference type="Gramene" id="ONIVA07G10860.2">
    <property type="protein sequence ID" value="ONIVA07G10860.2"/>
    <property type="gene ID" value="ONIVA07G10860"/>
</dbReference>
<evidence type="ECO:0000313" key="2">
    <source>
        <dbReference type="EnsemblPlants" id="ONIVA07G10860.2"/>
    </source>
</evidence>
<dbReference type="Proteomes" id="UP000006591">
    <property type="component" value="Chromosome 7"/>
</dbReference>
<keyword evidence="3" id="KW-1185">Reference proteome</keyword>
<evidence type="ECO:0000256" key="1">
    <source>
        <dbReference type="SAM" id="MobiDB-lite"/>
    </source>
</evidence>
<organism evidence="2">
    <name type="scientific">Oryza nivara</name>
    <name type="common">Indian wild rice</name>
    <name type="synonym">Oryza sativa f. spontanea</name>
    <dbReference type="NCBI Taxonomy" id="4536"/>
    <lineage>
        <taxon>Eukaryota</taxon>
        <taxon>Viridiplantae</taxon>
        <taxon>Streptophyta</taxon>
        <taxon>Embryophyta</taxon>
        <taxon>Tracheophyta</taxon>
        <taxon>Spermatophyta</taxon>
        <taxon>Magnoliopsida</taxon>
        <taxon>Liliopsida</taxon>
        <taxon>Poales</taxon>
        <taxon>Poaceae</taxon>
        <taxon>BOP clade</taxon>
        <taxon>Oryzoideae</taxon>
        <taxon>Oryzeae</taxon>
        <taxon>Oryzinae</taxon>
        <taxon>Oryza</taxon>
    </lineage>
</organism>
<dbReference type="AlphaFoldDB" id="A0A0E0I009"/>
<evidence type="ECO:0000313" key="3">
    <source>
        <dbReference type="Proteomes" id="UP000006591"/>
    </source>
</evidence>
<dbReference type="HOGENOM" id="CLU_1963141_0_0_1"/>
<reference evidence="2" key="2">
    <citation type="submission" date="2018-04" db="EMBL/GenBank/DDBJ databases">
        <title>OnivRS2 (Oryza nivara Reference Sequence Version 2).</title>
        <authorList>
            <person name="Zhang J."/>
            <person name="Kudrna D."/>
            <person name="Lee S."/>
            <person name="Talag J."/>
            <person name="Rajasekar S."/>
            <person name="Welchert J."/>
            <person name="Hsing Y.-I."/>
            <person name="Wing R.A."/>
        </authorList>
    </citation>
    <scope>NUCLEOTIDE SEQUENCE [LARGE SCALE GENOMIC DNA]</scope>
    <source>
        <strain evidence="2">SL10</strain>
    </source>
</reference>
<sequence>MVAMSERGCWSRPWLTSSGHAPSAPAPSSASSTISLSTPTSTQGSLSTRTTCSTATWWRPCVWRTHAVCSSTSSAPHTSFLPTTTSTSTYWGYIHDKRTEQTPFLSKSLFTEVELFLRDLTNRVSLQD</sequence>
<proteinExistence type="predicted"/>
<dbReference type="EnsemblPlants" id="ONIVA07G10860.2">
    <property type="protein sequence ID" value="ONIVA07G10860.2"/>
    <property type="gene ID" value="ONIVA07G10860"/>
</dbReference>
<feature type="compositionally biased region" description="Low complexity" evidence="1">
    <location>
        <begin position="18"/>
        <end position="42"/>
    </location>
</feature>
<protein>
    <submittedName>
        <fullName evidence="2">Uncharacterized protein</fullName>
    </submittedName>
</protein>
<accession>A0A0E0I009</accession>
<feature type="region of interest" description="Disordered" evidence="1">
    <location>
        <begin position="18"/>
        <end position="48"/>
    </location>
</feature>
<name>A0A0E0I009_ORYNI</name>